<keyword evidence="8" id="KW-0378">Hydrolase</keyword>
<dbReference type="PANTHER" id="PTHR42788:SF17">
    <property type="entry name" value="ALIPHATIC SULFONATES IMPORT ATP-BINDING PROTEIN SSUB"/>
    <property type="match status" value="1"/>
</dbReference>
<evidence type="ECO:0000259" key="7">
    <source>
        <dbReference type="PROSITE" id="PS50893"/>
    </source>
</evidence>
<keyword evidence="6" id="KW-0472">Membrane</keyword>
<evidence type="ECO:0000313" key="8">
    <source>
        <dbReference type="EMBL" id="MBB5430061.1"/>
    </source>
</evidence>
<keyword evidence="9" id="KW-1185">Reference proteome</keyword>
<protein>
    <submittedName>
        <fullName evidence="8">Sulfonate transport system ATP-binding protein</fullName>
        <ecNumber evidence="8">3.6.3.-</ecNumber>
    </submittedName>
</protein>
<keyword evidence="5" id="KW-1278">Translocase</keyword>
<dbReference type="Pfam" id="PF00005">
    <property type="entry name" value="ABC_tran"/>
    <property type="match status" value="1"/>
</dbReference>
<evidence type="ECO:0000313" key="9">
    <source>
        <dbReference type="Proteomes" id="UP000572635"/>
    </source>
</evidence>
<dbReference type="GO" id="GO:0005524">
    <property type="term" value="F:ATP binding"/>
    <property type="evidence" value="ECO:0007669"/>
    <property type="project" value="UniProtKB-KW"/>
</dbReference>
<evidence type="ECO:0000256" key="4">
    <source>
        <dbReference type="ARBA" id="ARBA00022840"/>
    </source>
</evidence>
<dbReference type="PROSITE" id="PS00211">
    <property type="entry name" value="ABC_TRANSPORTER_1"/>
    <property type="match status" value="1"/>
</dbReference>
<evidence type="ECO:0000256" key="1">
    <source>
        <dbReference type="ARBA" id="ARBA00022448"/>
    </source>
</evidence>
<evidence type="ECO:0000256" key="5">
    <source>
        <dbReference type="ARBA" id="ARBA00022967"/>
    </source>
</evidence>
<dbReference type="InterPro" id="IPR050166">
    <property type="entry name" value="ABC_transporter_ATP-bind"/>
</dbReference>
<keyword evidence="2" id="KW-1003">Cell membrane</keyword>
<feature type="domain" description="ABC transporter" evidence="7">
    <location>
        <begin position="22"/>
        <end position="236"/>
    </location>
</feature>
<dbReference type="PANTHER" id="PTHR42788">
    <property type="entry name" value="TAURINE IMPORT ATP-BINDING PROTEIN-RELATED"/>
    <property type="match status" value="1"/>
</dbReference>
<dbReference type="InterPro" id="IPR003593">
    <property type="entry name" value="AAA+_ATPase"/>
</dbReference>
<dbReference type="SUPFAM" id="SSF52540">
    <property type="entry name" value="P-loop containing nucleoside triphosphate hydrolases"/>
    <property type="match status" value="1"/>
</dbReference>
<organism evidence="8 9">
    <name type="scientific">Nocardiopsis composta</name>
    <dbReference type="NCBI Taxonomy" id="157465"/>
    <lineage>
        <taxon>Bacteria</taxon>
        <taxon>Bacillati</taxon>
        <taxon>Actinomycetota</taxon>
        <taxon>Actinomycetes</taxon>
        <taxon>Streptosporangiales</taxon>
        <taxon>Nocardiopsidaceae</taxon>
        <taxon>Nocardiopsis</taxon>
    </lineage>
</organism>
<keyword evidence="3" id="KW-0547">Nucleotide-binding</keyword>
<dbReference type="Proteomes" id="UP000572635">
    <property type="component" value="Unassembled WGS sequence"/>
</dbReference>
<dbReference type="RefSeq" id="WP_184387650.1">
    <property type="nucleotide sequence ID" value="NZ_BAAAJD010000107.1"/>
</dbReference>
<evidence type="ECO:0000256" key="6">
    <source>
        <dbReference type="ARBA" id="ARBA00023136"/>
    </source>
</evidence>
<dbReference type="PROSITE" id="PS50893">
    <property type="entry name" value="ABC_TRANSPORTER_2"/>
    <property type="match status" value="1"/>
</dbReference>
<accession>A0A7W8VB82</accession>
<evidence type="ECO:0000256" key="2">
    <source>
        <dbReference type="ARBA" id="ARBA00022475"/>
    </source>
</evidence>
<name>A0A7W8VB82_9ACTN</name>
<proteinExistence type="predicted"/>
<gene>
    <name evidence="8" type="ORF">HDA36_000145</name>
</gene>
<dbReference type="InterPro" id="IPR017871">
    <property type="entry name" value="ABC_transporter-like_CS"/>
</dbReference>
<dbReference type="GO" id="GO:0016887">
    <property type="term" value="F:ATP hydrolysis activity"/>
    <property type="evidence" value="ECO:0007669"/>
    <property type="project" value="InterPro"/>
</dbReference>
<keyword evidence="4 8" id="KW-0067">ATP-binding</keyword>
<dbReference type="SMART" id="SM00382">
    <property type="entry name" value="AAA"/>
    <property type="match status" value="1"/>
</dbReference>
<comment type="caution">
    <text evidence="8">The sequence shown here is derived from an EMBL/GenBank/DDBJ whole genome shotgun (WGS) entry which is preliminary data.</text>
</comment>
<dbReference type="InterPro" id="IPR003439">
    <property type="entry name" value="ABC_transporter-like_ATP-bd"/>
</dbReference>
<dbReference type="Gene3D" id="3.40.50.300">
    <property type="entry name" value="P-loop containing nucleotide triphosphate hydrolases"/>
    <property type="match status" value="1"/>
</dbReference>
<dbReference type="EMBL" id="JACHDB010000001">
    <property type="protein sequence ID" value="MBB5430061.1"/>
    <property type="molecule type" value="Genomic_DNA"/>
</dbReference>
<dbReference type="EC" id="3.6.3.-" evidence="8"/>
<reference evidence="8 9" key="1">
    <citation type="submission" date="2020-08" db="EMBL/GenBank/DDBJ databases">
        <title>Sequencing the genomes of 1000 actinobacteria strains.</title>
        <authorList>
            <person name="Klenk H.-P."/>
        </authorList>
    </citation>
    <scope>NUCLEOTIDE SEQUENCE [LARGE SCALE GENOMIC DNA]</scope>
    <source>
        <strain evidence="8 9">DSM 44551</strain>
    </source>
</reference>
<dbReference type="AlphaFoldDB" id="A0A7W8VB82"/>
<dbReference type="InterPro" id="IPR027417">
    <property type="entry name" value="P-loop_NTPase"/>
</dbReference>
<keyword evidence="1" id="KW-0813">Transport</keyword>
<sequence>MAPRNPTVTGAAGAAELAEPAARVRGLEKSFGDDPVLRGLDLDLAPGEFTALLGRSGSGKSTLLRVLAGLDGEHGGEAVIDGTVAVAFQEPRLLPWKKVWANVVLGSGSTEPRKDAEAALAEVGLEARADAWPLTLSGGEAQRASLARALFREPRLLLLDEPFGALDALTRASVHDLVLDLWRRHRPAILLVTHDVDEALLLADRALVLTDGRISHDLPIDLERPRRRADPRSAGLRAELLGALGVTPEPAEGTEPTR</sequence>
<evidence type="ECO:0000256" key="3">
    <source>
        <dbReference type="ARBA" id="ARBA00022741"/>
    </source>
</evidence>